<keyword evidence="3" id="KW-0472">Membrane</keyword>
<accession>A0ABW2RR16</accession>
<evidence type="ECO:0008006" key="6">
    <source>
        <dbReference type="Google" id="ProtNLM"/>
    </source>
</evidence>
<evidence type="ECO:0000256" key="2">
    <source>
        <dbReference type="SAM" id="MobiDB-lite"/>
    </source>
</evidence>
<name>A0ABW2RR16_9BACL</name>
<feature type="transmembrane region" description="Helical" evidence="3">
    <location>
        <begin position="118"/>
        <end position="136"/>
    </location>
</feature>
<feature type="compositionally biased region" description="Acidic residues" evidence="2">
    <location>
        <begin position="250"/>
        <end position="259"/>
    </location>
</feature>
<evidence type="ECO:0000256" key="3">
    <source>
        <dbReference type="SAM" id="Phobius"/>
    </source>
</evidence>
<dbReference type="EMBL" id="JBHTBW010000087">
    <property type="protein sequence ID" value="MFC7443501.1"/>
    <property type="molecule type" value="Genomic_DNA"/>
</dbReference>
<sequence>MYHESTALKRSWFSRLFSGLGNIFLRLFNIICSLIVSAMNIYVSFNHTWTLFMSVGQAGNLALAATIGCELAFIQSSISMVVASIKRKNPGFYIWFVFTIGTGLVMWSNISATLESGQYWLVCVLLGLVPPVMMWGSKGILSSAIMGDKDSKQDEVKRLNEIIAQLKKELTELQTAYETLKTNTPPMVASENRSNEPLFEQTISQPTVAEPSEQTESKQEPSEPIESEQELESSPSVPAEQEANQPMPPEEQDEEETDQPEFKQEDLTESNQPVEVDEQESGPSEQEQPTSIESVTPQPHLLTKEQVKAKAIEYKTHHHEWPSIKHLREMTGCDLRIAAEVLNELKTQRNKRSA</sequence>
<evidence type="ECO:0000313" key="4">
    <source>
        <dbReference type="EMBL" id="MFC7443501.1"/>
    </source>
</evidence>
<keyword evidence="5" id="KW-1185">Reference proteome</keyword>
<gene>
    <name evidence="4" type="ORF">ACFQNG_20795</name>
</gene>
<reference evidence="5" key="1">
    <citation type="journal article" date="2019" name="Int. J. Syst. Evol. Microbiol.">
        <title>The Global Catalogue of Microorganisms (GCM) 10K type strain sequencing project: providing services to taxonomists for standard genome sequencing and annotation.</title>
        <authorList>
            <consortium name="The Broad Institute Genomics Platform"/>
            <consortium name="The Broad Institute Genome Sequencing Center for Infectious Disease"/>
            <person name="Wu L."/>
            <person name="Ma J."/>
        </authorList>
    </citation>
    <scope>NUCLEOTIDE SEQUENCE [LARGE SCALE GENOMIC DNA]</scope>
    <source>
        <strain evidence="5">CGMCC 1.12942</strain>
    </source>
</reference>
<proteinExistence type="predicted"/>
<organism evidence="4 5">
    <name type="scientific">Laceyella putida</name>
    <dbReference type="NCBI Taxonomy" id="110101"/>
    <lineage>
        <taxon>Bacteria</taxon>
        <taxon>Bacillati</taxon>
        <taxon>Bacillota</taxon>
        <taxon>Bacilli</taxon>
        <taxon>Bacillales</taxon>
        <taxon>Thermoactinomycetaceae</taxon>
        <taxon>Laceyella</taxon>
    </lineage>
</organism>
<dbReference type="RefSeq" id="WP_379867832.1">
    <property type="nucleotide sequence ID" value="NZ_JBHTBW010000087.1"/>
</dbReference>
<comment type="caution">
    <text evidence="4">The sequence shown here is derived from an EMBL/GenBank/DDBJ whole genome shotgun (WGS) entry which is preliminary data.</text>
</comment>
<feature type="coiled-coil region" evidence="1">
    <location>
        <begin position="149"/>
        <end position="183"/>
    </location>
</feature>
<protein>
    <recommendedName>
        <fullName evidence="6">DUF2637 domain-containing protein</fullName>
    </recommendedName>
</protein>
<evidence type="ECO:0000256" key="1">
    <source>
        <dbReference type="SAM" id="Coils"/>
    </source>
</evidence>
<keyword evidence="3" id="KW-0812">Transmembrane</keyword>
<evidence type="ECO:0000313" key="5">
    <source>
        <dbReference type="Proteomes" id="UP001596500"/>
    </source>
</evidence>
<keyword evidence="1" id="KW-0175">Coiled coil</keyword>
<feature type="transmembrane region" description="Helical" evidence="3">
    <location>
        <begin position="23"/>
        <end position="43"/>
    </location>
</feature>
<feature type="region of interest" description="Disordered" evidence="2">
    <location>
        <begin position="205"/>
        <end position="301"/>
    </location>
</feature>
<dbReference type="Proteomes" id="UP001596500">
    <property type="component" value="Unassembled WGS sequence"/>
</dbReference>
<feature type="transmembrane region" description="Helical" evidence="3">
    <location>
        <begin position="92"/>
        <end position="112"/>
    </location>
</feature>
<keyword evidence="3" id="KW-1133">Transmembrane helix</keyword>
<feature type="transmembrane region" description="Helical" evidence="3">
    <location>
        <begin position="63"/>
        <end position="85"/>
    </location>
</feature>